<organism evidence="2 3">
    <name type="scientific">Rhodovulum marinum</name>
    <dbReference type="NCBI Taxonomy" id="320662"/>
    <lineage>
        <taxon>Bacteria</taxon>
        <taxon>Pseudomonadati</taxon>
        <taxon>Pseudomonadota</taxon>
        <taxon>Alphaproteobacteria</taxon>
        <taxon>Rhodobacterales</taxon>
        <taxon>Paracoccaceae</taxon>
        <taxon>Rhodovulum</taxon>
    </lineage>
</organism>
<dbReference type="Proteomes" id="UP000294835">
    <property type="component" value="Unassembled WGS sequence"/>
</dbReference>
<reference evidence="2 3" key="1">
    <citation type="submission" date="2019-03" db="EMBL/GenBank/DDBJ databases">
        <title>Genomic Encyclopedia of Type Strains, Phase IV (KMG-IV): sequencing the most valuable type-strain genomes for metagenomic binning, comparative biology and taxonomic classification.</title>
        <authorList>
            <person name="Goeker M."/>
        </authorList>
    </citation>
    <scope>NUCLEOTIDE SEQUENCE [LARGE SCALE GENOMIC DNA]</scope>
    <source>
        <strain evidence="2 3">DSM 18063</strain>
    </source>
</reference>
<feature type="region of interest" description="Disordered" evidence="1">
    <location>
        <begin position="1"/>
        <end position="29"/>
    </location>
</feature>
<dbReference type="Gene3D" id="6.10.80.10">
    <property type="entry name" value="Hexameric tyrosine-coordinated heme protein (HTHP)"/>
    <property type="match status" value="1"/>
</dbReference>
<sequence length="131" mass="14129">MPAARSGEAKAELSEANAGTKQDKAAKETDMTRQVLTAFAVCALVFTTVPAKAQENESSWLPSLLTDTPEQGFDLAVLMARRAVKTTQTDVDTLHKLRPAYANDPDSLIHVSGVIAAYFATVAEANGYWRD</sequence>
<name>A0A4R2PRY4_9RHOB</name>
<dbReference type="EMBL" id="SLXP01000020">
    <property type="protein sequence ID" value="TCP38609.1"/>
    <property type="molecule type" value="Genomic_DNA"/>
</dbReference>
<evidence type="ECO:0000256" key="1">
    <source>
        <dbReference type="SAM" id="MobiDB-lite"/>
    </source>
</evidence>
<evidence type="ECO:0000313" key="3">
    <source>
        <dbReference type="Proteomes" id="UP000294835"/>
    </source>
</evidence>
<protein>
    <submittedName>
        <fullName evidence="2">Hexameric tyrosine-coordinated heme protein (HTHP)</fullName>
    </submittedName>
</protein>
<dbReference type="AlphaFoldDB" id="A0A4R2PRY4"/>
<dbReference type="Pfam" id="PF11534">
    <property type="entry name" value="HTHP"/>
    <property type="match status" value="1"/>
</dbReference>
<accession>A0A4R2PRY4</accession>
<gene>
    <name evidence="2" type="ORF">EV662_12014</name>
</gene>
<proteinExistence type="predicted"/>
<keyword evidence="3" id="KW-1185">Reference proteome</keyword>
<comment type="caution">
    <text evidence="2">The sequence shown here is derived from an EMBL/GenBank/DDBJ whole genome shotgun (WGS) entry which is preliminary data.</text>
</comment>
<evidence type="ECO:0000313" key="2">
    <source>
        <dbReference type="EMBL" id="TCP38609.1"/>
    </source>
</evidence>
<dbReference type="InterPro" id="IPR038125">
    <property type="entry name" value="HTHP_sf"/>
</dbReference>
<dbReference type="InterPro" id="IPR021111">
    <property type="entry name" value="Hexamer_Tyr-coord_heme_pr_HTHP"/>
</dbReference>